<dbReference type="EMBL" id="UINC01022484">
    <property type="protein sequence ID" value="SVA92197.1"/>
    <property type="molecule type" value="Genomic_DNA"/>
</dbReference>
<accession>A0A381ZTR4</accession>
<dbReference type="InterPro" id="IPR008276">
    <property type="entry name" value="C_nuclsd_transpt"/>
</dbReference>
<dbReference type="GO" id="GO:0005886">
    <property type="term" value="C:plasma membrane"/>
    <property type="evidence" value="ECO:0007669"/>
    <property type="project" value="TreeGrafter"/>
</dbReference>
<dbReference type="Pfam" id="PF01773">
    <property type="entry name" value="Nucleos_tra2_N"/>
    <property type="match status" value="1"/>
</dbReference>
<evidence type="ECO:0000259" key="1">
    <source>
        <dbReference type="Pfam" id="PF01773"/>
    </source>
</evidence>
<dbReference type="GO" id="GO:0005415">
    <property type="term" value="F:nucleoside:sodium symporter activity"/>
    <property type="evidence" value="ECO:0007669"/>
    <property type="project" value="TreeGrafter"/>
</dbReference>
<evidence type="ECO:0000313" key="2">
    <source>
        <dbReference type="EMBL" id="SVA92197.1"/>
    </source>
</evidence>
<sequence length="69" mass="7716">MRIVGWGLGLQLLLALIILKTPMGPPFFSFFDKAIKKLISFSDAGSDFLFKSFITDVGYHSALVNFAFR</sequence>
<protein>
    <recommendedName>
        <fullName evidence="1">Concentrative nucleoside transporter N-terminal domain-containing protein</fullName>
    </recommendedName>
</protein>
<dbReference type="InterPro" id="IPR002668">
    <property type="entry name" value="CNT_N_dom"/>
</dbReference>
<feature type="non-terminal residue" evidence="2">
    <location>
        <position position="69"/>
    </location>
</feature>
<dbReference type="PANTHER" id="PTHR10590:SF4">
    <property type="entry name" value="SOLUTE CARRIER FAMILY 28 MEMBER 3"/>
    <property type="match status" value="1"/>
</dbReference>
<reference evidence="2" key="1">
    <citation type="submission" date="2018-05" db="EMBL/GenBank/DDBJ databases">
        <authorList>
            <person name="Lanie J.A."/>
            <person name="Ng W.-L."/>
            <person name="Kazmierczak K.M."/>
            <person name="Andrzejewski T.M."/>
            <person name="Davidsen T.M."/>
            <person name="Wayne K.J."/>
            <person name="Tettelin H."/>
            <person name="Glass J.I."/>
            <person name="Rusch D."/>
            <person name="Podicherti R."/>
            <person name="Tsui H.-C.T."/>
            <person name="Winkler M.E."/>
        </authorList>
    </citation>
    <scope>NUCLEOTIDE SEQUENCE</scope>
</reference>
<dbReference type="AlphaFoldDB" id="A0A381ZTR4"/>
<feature type="domain" description="Concentrative nucleoside transporter N-terminal" evidence="1">
    <location>
        <begin position="2"/>
        <end position="52"/>
    </location>
</feature>
<organism evidence="2">
    <name type="scientific">marine metagenome</name>
    <dbReference type="NCBI Taxonomy" id="408172"/>
    <lineage>
        <taxon>unclassified sequences</taxon>
        <taxon>metagenomes</taxon>
        <taxon>ecological metagenomes</taxon>
    </lineage>
</organism>
<gene>
    <name evidence="2" type="ORF">METZ01_LOCUS145051</name>
</gene>
<dbReference type="PANTHER" id="PTHR10590">
    <property type="entry name" value="SODIUM/NUCLEOSIDE COTRANSPORTER"/>
    <property type="match status" value="1"/>
</dbReference>
<proteinExistence type="predicted"/>
<name>A0A381ZTR4_9ZZZZ</name>